<dbReference type="Proteomes" id="UP001189429">
    <property type="component" value="Unassembled WGS sequence"/>
</dbReference>
<name>A0ABN9VXQ3_9DINO</name>
<dbReference type="PROSITE" id="PS50102">
    <property type="entry name" value="RRM"/>
    <property type="match status" value="1"/>
</dbReference>
<feature type="domain" description="RRM" evidence="2">
    <location>
        <begin position="26"/>
        <end position="108"/>
    </location>
</feature>
<keyword evidence="4" id="KW-1185">Reference proteome</keyword>
<dbReference type="InterPro" id="IPR000504">
    <property type="entry name" value="RRM_dom"/>
</dbReference>
<dbReference type="Gene3D" id="3.30.70.330">
    <property type="match status" value="1"/>
</dbReference>
<feature type="non-terminal residue" evidence="3">
    <location>
        <position position="1"/>
    </location>
</feature>
<dbReference type="SMART" id="SM00360">
    <property type="entry name" value="RRM"/>
    <property type="match status" value="1"/>
</dbReference>
<comment type="caution">
    <text evidence="3">The sequence shown here is derived from an EMBL/GenBank/DDBJ whole genome shotgun (WGS) entry which is preliminary data.</text>
</comment>
<protein>
    <recommendedName>
        <fullName evidence="2">RRM domain-containing protein</fullName>
    </recommendedName>
</protein>
<gene>
    <name evidence="3" type="ORF">PCOR1329_LOCUS62200</name>
</gene>
<evidence type="ECO:0000313" key="3">
    <source>
        <dbReference type="EMBL" id="CAK0878440.1"/>
    </source>
</evidence>
<dbReference type="InterPro" id="IPR012677">
    <property type="entry name" value="Nucleotide-bd_a/b_plait_sf"/>
</dbReference>
<evidence type="ECO:0000256" key="1">
    <source>
        <dbReference type="PROSITE-ProRule" id="PRU00176"/>
    </source>
</evidence>
<dbReference type="EMBL" id="CAUYUJ010017845">
    <property type="protein sequence ID" value="CAK0878440.1"/>
    <property type="molecule type" value="Genomic_DNA"/>
</dbReference>
<organism evidence="3 4">
    <name type="scientific">Prorocentrum cordatum</name>
    <dbReference type="NCBI Taxonomy" id="2364126"/>
    <lineage>
        <taxon>Eukaryota</taxon>
        <taxon>Sar</taxon>
        <taxon>Alveolata</taxon>
        <taxon>Dinophyceae</taxon>
        <taxon>Prorocentrales</taxon>
        <taxon>Prorocentraceae</taxon>
        <taxon>Prorocentrum</taxon>
    </lineage>
</organism>
<sequence length="119" mass="12860">ARARGAAPRRAPRAAGPAWSGHGHVHGLFVTGIPYSWDKEQLKDTFLDFSIEPLYVDWFQKATGEFLGHAVVEVATQEDGEAAVNMINDFEVEGADGPRKLVVRIDTKAPHLAAPRAGG</sequence>
<evidence type="ECO:0000313" key="4">
    <source>
        <dbReference type="Proteomes" id="UP001189429"/>
    </source>
</evidence>
<dbReference type="Pfam" id="PF00076">
    <property type="entry name" value="RRM_1"/>
    <property type="match status" value="1"/>
</dbReference>
<evidence type="ECO:0000259" key="2">
    <source>
        <dbReference type="PROSITE" id="PS50102"/>
    </source>
</evidence>
<keyword evidence="1" id="KW-0694">RNA-binding</keyword>
<reference evidence="3" key="1">
    <citation type="submission" date="2023-10" db="EMBL/GenBank/DDBJ databases">
        <authorList>
            <person name="Chen Y."/>
            <person name="Shah S."/>
            <person name="Dougan E. K."/>
            <person name="Thang M."/>
            <person name="Chan C."/>
        </authorList>
    </citation>
    <scope>NUCLEOTIDE SEQUENCE [LARGE SCALE GENOMIC DNA]</scope>
</reference>
<feature type="non-terminal residue" evidence="3">
    <location>
        <position position="119"/>
    </location>
</feature>
<dbReference type="SUPFAM" id="SSF54928">
    <property type="entry name" value="RNA-binding domain, RBD"/>
    <property type="match status" value="1"/>
</dbReference>
<proteinExistence type="predicted"/>
<accession>A0ABN9VXQ3</accession>
<dbReference type="InterPro" id="IPR035979">
    <property type="entry name" value="RBD_domain_sf"/>
</dbReference>